<protein>
    <submittedName>
        <fullName evidence="2">Uncharacterized protein</fullName>
    </submittedName>
</protein>
<dbReference type="RefSeq" id="WP_119790604.1">
    <property type="nucleotide sequence ID" value="NZ_CP160395.1"/>
</dbReference>
<sequence length="61" mass="6667">MELQPRSARLAKTKARSLTHRVGRALMMVGAALGGAIVLIAIVLGILFFSGETQEFIYMNF</sequence>
<reference evidence="2 3" key="1">
    <citation type="submission" date="2018-09" db="EMBL/GenBank/DDBJ databases">
        <title>Paenibacillus SK2017-BO5.</title>
        <authorList>
            <person name="Piskunova J.V."/>
            <person name="Dubiley S.A."/>
            <person name="Severinov K.V."/>
        </authorList>
    </citation>
    <scope>NUCLEOTIDE SEQUENCE [LARGE SCALE GENOMIC DNA]</scope>
    <source>
        <strain evidence="2 3">BO5</strain>
    </source>
</reference>
<keyword evidence="1" id="KW-1133">Transmembrane helix</keyword>
<organism evidence="2 3">
    <name type="scientific">Paenibacillus thiaminolyticus</name>
    <name type="common">Bacillus thiaminolyticus</name>
    <dbReference type="NCBI Taxonomy" id="49283"/>
    <lineage>
        <taxon>Bacteria</taxon>
        <taxon>Bacillati</taxon>
        <taxon>Bacillota</taxon>
        <taxon>Bacilli</taxon>
        <taxon>Bacillales</taxon>
        <taxon>Paenibacillaceae</taxon>
        <taxon>Paenibacillus</taxon>
    </lineage>
</organism>
<dbReference type="Proteomes" id="UP000266177">
    <property type="component" value="Unassembled WGS sequence"/>
</dbReference>
<gene>
    <name evidence="2" type="ORF">DQX05_02650</name>
</gene>
<keyword evidence="1" id="KW-0812">Transmembrane</keyword>
<keyword evidence="1" id="KW-0472">Membrane</keyword>
<proteinExistence type="predicted"/>
<evidence type="ECO:0000313" key="3">
    <source>
        <dbReference type="Proteomes" id="UP000266177"/>
    </source>
</evidence>
<evidence type="ECO:0000256" key="1">
    <source>
        <dbReference type="SAM" id="Phobius"/>
    </source>
</evidence>
<accession>A0A3A3GNR8</accession>
<evidence type="ECO:0000313" key="2">
    <source>
        <dbReference type="EMBL" id="RJG26930.1"/>
    </source>
</evidence>
<dbReference type="EMBL" id="QYZD01000001">
    <property type="protein sequence ID" value="RJG26930.1"/>
    <property type="molecule type" value="Genomic_DNA"/>
</dbReference>
<dbReference type="AlphaFoldDB" id="A0A3A3GNR8"/>
<comment type="caution">
    <text evidence="2">The sequence shown here is derived from an EMBL/GenBank/DDBJ whole genome shotgun (WGS) entry which is preliminary data.</text>
</comment>
<name>A0A3A3GNR8_PANTH</name>
<feature type="transmembrane region" description="Helical" evidence="1">
    <location>
        <begin position="25"/>
        <end position="49"/>
    </location>
</feature>